<keyword evidence="3" id="KW-1185">Reference proteome</keyword>
<dbReference type="RefSeq" id="WP_220206345.1">
    <property type="nucleotide sequence ID" value="NZ_BNJK01000001.1"/>
</dbReference>
<feature type="transmembrane region" description="Helical" evidence="1">
    <location>
        <begin position="250"/>
        <end position="270"/>
    </location>
</feature>
<feature type="transmembrane region" description="Helical" evidence="1">
    <location>
        <begin position="183"/>
        <end position="201"/>
    </location>
</feature>
<dbReference type="Proteomes" id="UP000597444">
    <property type="component" value="Unassembled WGS sequence"/>
</dbReference>
<evidence type="ECO:0000256" key="1">
    <source>
        <dbReference type="SAM" id="Phobius"/>
    </source>
</evidence>
<sequence>MSSDTKLMAQIAPYQPWLIIAGVFLLFFLLRITRAGLRRRVDEIGYWLFGERGRLIWFWLNAPGVMLHELSHAFVVLLFRPFGFRITSITLFRVKPTPVASVGGRRVVRNGGRQSLQLGEVQYVRPQGRFMSYIGDGLSGIAPLLGGIAMFAFLYWVATGYLLWDFPLDTQQHIRLLRPDWPWWTLIFAPYLILTVTSELWPSRQDWHGARWFVSGLLVLAVILVLILWYTSQLANMLTISAFVAAHIDFALLILLGLDLLFLIIAEVLVHAVRR</sequence>
<feature type="transmembrane region" description="Helical" evidence="1">
    <location>
        <begin position="12"/>
        <end position="30"/>
    </location>
</feature>
<keyword evidence="1" id="KW-0472">Membrane</keyword>
<reference evidence="2" key="1">
    <citation type="submission" date="2020-10" db="EMBL/GenBank/DDBJ databases">
        <title>Taxonomic study of unclassified bacteria belonging to the class Ktedonobacteria.</title>
        <authorList>
            <person name="Yabe S."/>
            <person name="Wang C.M."/>
            <person name="Zheng Y."/>
            <person name="Sakai Y."/>
            <person name="Cavaletti L."/>
            <person name="Monciardini P."/>
            <person name="Donadio S."/>
        </authorList>
    </citation>
    <scope>NUCLEOTIDE SEQUENCE</scope>
    <source>
        <strain evidence="2">ID150040</strain>
    </source>
</reference>
<gene>
    <name evidence="2" type="ORF">KSF_057260</name>
</gene>
<dbReference type="AlphaFoldDB" id="A0A8J3N4P4"/>
<dbReference type="EMBL" id="BNJK01000001">
    <property type="protein sequence ID" value="GHO95678.1"/>
    <property type="molecule type" value="Genomic_DNA"/>
</dbReference>
<feature type="transmembrane region" description="Helical" evidence="1">
    <location>
        <begin position="141"/>
        <end position="163"/>
    </location>
</feature>
<evidence type="ECO:0000313" key="3">
    <source>
        <dbReference type="Proteomes" id="UP000597444"/>
    </source>
</evidence>
<comment type="caution">
    <text evidence="2">The sequence shown here is derived from an EMBL/GenBank/DDBJ whole genome shotgun (WGS) entry which is preliminary data.</text>
</comment>
<organism evidence="2 3">
    <name type="scientific">Reticulibacter mediterranei</name>
    <dbReference type="NCBI Taxonomy" id="2778369"/>
    <lineage>
        <taxon>Bacteria</taxon>
        <taxon>Bacillati</taxon>
        <taxon>Chloroflexota</taxon>
        <taxon>Ktedonobacteria</taxon>
        <taxon>Ktedonobacterales</taxon>
        <taxon>Reticulibacteraceae</taxon>
        <taxon>Reticulibacter</taxon>
    </lineage>
</organism>
<accession>A0A8J3N4P4</accession>
<feature type="transmembrane region" description="Helical" evidence="1">
    <location>
        <begin position="213"/>
        <end position="230"/>
    </location>
</feature>
<protein>
    <submittedName>
        <fullName evidence="2">Uncharacterized protein</fullName>
    </submittedName>
</protein>
<name>A0A8J3N4P4_9CHLR</name>
<proteinExistence type="predicted"/>
<evidence type="ECO:0000313" key="2">
    <source>
        <dbReference type="EMBL" id="GHO95678.1"/>
    </source>
</evidence>
<keyword evidence="1" id="KW-0812">Transmembrane</keyword>
<keyword evidence="1" id="KW-1133">Transmembrane helix</keyword>